<comment type="caution">
    <text evidence="1">The sequence shown here is derived from an EMBL/GenBank/DDBJ whole genome shotgun (WGS) entry which is preliminary data.</text>
</comment>
<name>A0ACC6A8F1_9BACI</name>
<dbReference type="EMBL" id="JAMBOP010000015">
    <property type="protein sequence ID" value="MCM3736761.1"/>
    <property type="molecule type" value="Genomic_DNA"/>
</dbReference>
<gene>
    <name evidence="1" type="ORF">M3215_13265</name>
</gene>
<evidence type="ECO:0000313" key="1">
    <source>
        <dbReference type="EMBL" id="MCM3736761.1"/>
    </source>
</evidence>
<evidence type="ECO:0000313" key="2">
    <source>
        <dbReference type="Proteomes" id="UP001202289"/>
    </source>
</evidence>
<reference evidence="1" key="1">
    <citation type="submission" date="2022-05" db="EMBL/GenBank/DDBJ databases">
        <title>Comparative Genomics of Spacecraft Associated Microbes.</title>
        <authorList>
            <person name="Tran M.T."/>
            <person name="Wright A."/>
            <person name="Seuylemezian A."/>
            <person name="Eisen J."/>
            <person name="Coil D."/>
        </authorList>
    </citation>
    <scope>NUCLEOTIDE SEQUENCE</scope>
    <source>
        <strain evidence="1">FAIRING 10M-2.2</strain>
    </source>
</reference>
<sequence length="204" mass="24303">MKETSIIDYDNLDKEIEKFQERIEAHRQERIARELPPERPERFVGKELSTLLTDKVEHLFKYFKGYSALLVKTKKLQPTQYGKVHEKYGDYILLLSEATALEHSMTGGCLQKLLKTLKLIDANEISYEKASRDIYYAFKDLELRDAFKGFELRGCDFSRANEKPLPEMTRKQQRRSYRLQNDEAFFNSEIQRYLAYYERIKHLI</sequence>
<dbReference type="Proteomes" id="UP001202289">
    <property type="component" value="Unassembled WGS sequence"/>
</dbReference>
<keyword evidence="2" id="KW-1185">Reference proteome</keyword>
<organism evidence="1 2">
    <name type="scientific">Bacillus cytotoxicus</name>
    <dbReference type="NCBI Taxonomy" id="580165"/>
    <lineage>
        <taxon>Bacteria</taxon>
        <taxon>Bacillati</taxon>
        <taxon>Bacillota</taxon>
        <taxon>Bacilli</taxon>
        <taxon>Bacillales</taxon>
        <taxon>Bacillaceae</taxon>
        <taxon>Bacillus</taxon>
        <taxon>Bacillus cereus group</taxon>
    </lineage>
</organism>
<accession>A0ACC6A8F1</accession>
<protein>
    <submittedName>
        <fullName evidence="1">Uncharacterized protein</fullName>
    </submittedName>
</protein>
<proteinExistence type="predicted"/>